<feature type="transmembrane region" description="Helical" evidence="7">
    <location>
        <begin position="104"/>
        <end position="131"/>
    </location>
</feature>
<dbReference type="Proteomes" id="UP001408356">
    <property type="component" value="Unassembled WGS sequence"/>
</dbReference>
<feature type="transmembrane region" description="Helical" evidence="7">
    <location>
        <begin position="314"/>
        <end position="334"/>
    </location>
</feature>
<dbReference type="InterPro" id="IPR006043">
    <property type="entry name" value="NCS2"/>
</dbReference>
<feature type="transmembrane region" description="Helical" evidence="7">
    <location>
        <begin position="355"/>
        <end position="378"/>
    </location>
</feature>
<evidence type="ECO:0000256" key="5">
    <source>
        <dbReference type="ARBA" id="ARBA00022989"/>
    </source>
</evidence>
<evidence type="ECO:0000313" key="9">
    <source>
        <dbReference type="Proteomes" id="UP001408356"/>
    </source>
</evidence>
<feature type="transmembrane region" description="Helical" evidence="7">
    <location>
        <begin position="151"/>
        <end position="173"/>
    </location>
</feature>
<dbReference type="InterPro" id="IPR045018">
    <property type="entry name" value="Azg-like"/>
</dbReference>
<evidence type="ECO:0000256" key="7">
    <source>
        <dbReference type="SAM" id="Phobius"/>
    </source>
</evidence>
<evidence type="ECO:0000313" key="8">
    <source>
        <dbReference type="EMBL" id="KAK9422059.1"/>
    </source>
</evidence>
<evidence type="ECO:0008006" key="10">
    <source>
        <dbReference type="Google" id="ProtNLM"/>
    </source>
</evidence>
<evidence type="ECO:0000256" key="4">
    <source>
        <dbReference type="ARBA" id="ARBA00022692"/>
    </source>
</evidence>
<feature type="transmembrane region" description="Helical" evidence="7">
    <location>
        <begin position="462"/>
        <end position="483"/>
    </location>
</feature>
<dbReference type="EMBL" id="JARVKF010000135">
    <property type="protein sequence ID" value="KAK9422059.1"/>
    <property type="molecule type" value="Genomic_DNA"/>
</dbReference>
<feature type="transmembrane region" description="Helical" evidence="7">
    <location>
        <begin position="390"/>
        <end position="411"/>
    </location>
</feature>
<keyword evidence="9" id="KW-1185">Reference proteome</keyword>
<keyword evidence="6 7" id="KW-0472">Membrane</keyword>
<feature type="transmembrane region" description="Helical" evidence="7">
    <location>
        <begin position="250"/>
        <end position="267"/>
    </location>
</feature>
<organism evidence="8 9">
    <name type="scientific">Seiridium unicorne</name>
    <dbReference type="NCBI Taxonomy" id="138068"/>
    <lineage>
        <taxon>Eukaryota</taxon>
        <taxon>Fungi</taxon>
        <taxon>Dikarya</taxon>
        <taxon>Ascomycota</taxon>
        <taxon>Pezizomycotina</taxon>
        <taxon>Sordariomycetes</taxon>
        <taxon>Xylariomycetidae</taxon>
        <taxon>Amphisphaeriales</taxon>
        <taxon>Sporocadaceae</taxon>
        <taxon>Seiridium</taxon>
    </lineage>
</organism>
<keyword evidence="5 7" id="KW-1133">Transmembrane helix</keyword>
<comment type="similarity">
    <text evidence="2">Belongs to the nucleobase:cation symporter-2 (NCS2) (TC 2.A.40) family. Azg-like subfamily.</text>
</comment>
<sequence>MGFSNKTQGILDKFSDIEDRINRSTFGRVFRLDGSGHPKQIRGASFFRELRAGLTTFATMAYIIAVNSHVLSESGGTCECNTPSDHCKTDAAYASCQTILKQDLITATAAIAGLSSILFGFLTNLPVALGPGMGLNAYFTYQVVGWHGTGMVSYSLALTAVFVEGFIFMFLALTGLRQWLVKMIPSTIKTASGVGIGLFLTMVGLSYSAGVGAITSGGSTPVAIGGCPFWIGITLGGIFVAFLMAFRVKSAIVIGITLVSVLSWPRGTNYTYFPGDKDGDDRYEFFKKVVAFHPIEKTLFAQQWDLSGSTGSQFALALVTFLYVDIIDCTATLYSMAKFSGVVDENGDFPRSTMAYCTDAACISIGSLFGCSPVTAFIESGAGIAEGGRTGLTAMMTGLCFLLSLFLAPIFASIPPWATGSTLVLVGCLMIRQVCNINWAYIGDAVPSFVTLVFMPMSYSVAYGLIAGMFVYVVLNTMIWAVVHFTDGRITPANYNEKEVYNWAMSRRDMPTWMRKIADKISGSRQSAVGRKETIELADTDSTIRNSSHSGSAKDKDAIIFEHHPQQPHPVHNSAYQHQEHFG</sequence>
<dbReference type="PANTHER" id="PTHR43337">
    <property type="entry name" value="XANTHINE/URACIL PERMEASE C887.17-RELATED"/>
    <property type="match status" value="1"/>
</dbReference>
<name>A0ABR2V564_9PEZI</name>
<dbReference type="Pfam" id="PF00860">
    <property type="entry name" value="Xan_ur_permease"/>
    <property type="match status" value="1"/>
</dbReference>
<keyword evidence="4 7" id="KW-0812">Transmembrane</keyword>
<evidence type="ECO:0000256" key="2">
    <source>
        <dbReference type="ARBA" id="ARBA00005697"/>
    </source>
</evidence>
<feature type="transmembrane region" description="Helical" evidence="7">
    <location>
        <begin position="222"/>
        <end position="243"/>
    </location>
</feature>
<gene>
    <name evidence="8" type="ORF">SUNI508_05067</name>
</gene>
<accession>A0ABR2V564</accession>
<reference evidence="8 9" key="1">
    <citation type="journal article" date="2024" name="J. Plant Pathol.">
        <title>Sequence and assembly of the genome of Seiridium unicorne, isolate CBS 538.82, causal agent of cypress canker disease.</title>
        <authorList>
            <person name="Scali E."/>
            <person name="Rocca G.D."/>
            <person name="Danti R."/>
            <person name="Garbelotto M."/>
            <person name="Barberini S."/>
            <person name="Baroncelli R."/>
            <person name="Emiliani G."/>
        </authorList>
    </citation>
    <scope>NUCLEOTIDE SEQUENCE [LARGE SCALE GENOMIC DNA]</scope>
    <source>
        <strain evidence="8 9">BM-138-508</strain>
    </source>
</reference>
<evidence type="ECO:0000256" key="1">
    <source>
        <dbReference type="ARBA" id="ARBA00004141"/>
    </source>
</evidence>
<dbReference type="PANTHER" id="PTHR43337:SF3">
    <property type="entry name" value="PURINE TRANSPORTER"/>
    <property type="match status" value="1"/>
</dbReference>
<protein>
    <recommendedName>
        <fullName evidence="10">Xanthine/uracil permease</fullName>
    </recommendedName>
</protein>
<feature type="transmembrane region" description="Helical" evidence="7">
    <location>
        <begin position="194"/>
        <end position="216"/>
    </location>
</feature>
<comment type="subcellular location">
    <subcellularLocation>
        <location evidence="1">Membrane</location>
        <topology evidence="1">Multi-pass membrane protein</topology>
    </subcellularLocation>
</comment>
<keyword evidence="3" id="KW-0813">Transport</keyword>
<proteinExistence type="inferred from homology"/>
<evidence type="ECO:0000256" key="3">
    <source>
        <dbReference type="ARBA" id="ARBA00022448"/>
    </source>
</evidence>
<evidence type="ECO:0000256" key="6">
    <source>
        <dbReference type="ARBA" id="ARBA00023136"/>
    </source>
</evidence>
<comment type="caution">
    <text evidence="8">The sequence shown here is derived from an EMBL/GenBank/DDBJ whole genome shotgun (WGS) entry which is preliminary data.</text>
</comment>